<dbReference type="Pfam" id="PF02837">
    <property type="entry name" value="Glyco_hydro_2_N"/>
    <property type="match status" value="1"/>
</dbReference>
<keyword evidence="4 10" id="KW-0732">Signal</keyword>
<feature type="signal peptide" evidence="10">
    <location>
        <begin position="1"/>
        <end position="20"/>
    </location>
</feature>
<evidence type="ECO:0000256" key="2">
    <source>
        <dbReference type="ARBA" id="ARBA00007401"/>
    </source>
</evidence>
<dbReference type="EC" id="3.2.1.23" evidence="3"/>
<dbReference type="Pfam" id="PF02836">
    <property type="entry name" value="Glyco_hydro_2_C"/>
    <property type="match status" value="1"/>
</dbReference>
<dbReference type="GO" id="GO:0005990">
    <property type="term" value="P:lactose catabolic process"/>
    <property type="evidence" value="ECO:0007669"/>
    <property type="project" value="TreeGrafter"/>
</dbReference>
<evidence type="ECO:0000259" key="12">
    <source>
        <dbReference type="SMART" id="SM00776"/>
    </source>
</evidence>
<evidence type="ECO:0000256" key="3">
    <source>
        <dbReference type="ARBA" id="ARBA00012756"/>
    </source>
</evidence>
<dbReference type="InterPro" id="IPR013222">
    <property type="entry name" value="Glyco_hyd_98_carb-bd"/>
</dbReference>
<dbReference type="GO" id="GO:0030246">
    <property type="term" value="F:carbohydrate binding"/>
    <property type="evidence" value="ECO:0007669"/>
    <property type="project" value="InterPro"/>
</dbReference>
<dbReference type="Gene3D" id="3.20.20.80">
    <property type="entry name" value="Glycosidases"/>
    <property type="match status" value="1"/>
</dbReference>
<dbReference type="InterPro" id="IPR006558">
    <property type="entry name" value="LamG-like"/>
</dbReference>
<evidence type="ECO:0000256" key="6">
    <source>
        <dbReference type="ARBA" id="ARBA00023157"/>
    </source>
</evidence>
<dbReference type="InterPro" id="IPR006104">
    <property type="entry name" value="Glyco_hydro_2_N"/>
</dbReference>
<dbReference type="InterPro" id="IPR018905">
    <property type="entry name" value="A-galactase_NEW3"/>
</dbReference>
<comment type="catalytic activity">
    <reaction evidence="1">
        <text>Hydrolysis of terminal non-reducing beta-D-galactose residues in beta-D-galactosides.</text>
        <dbReference type="EC" id="3.2.1.23"/>
    </reaction>
</comment>
<feature type="region of interest" description="Disordered" evidence="9">
    <location>
        <begin position="1323"/>
        <end position="1345"/>
    </location>
</feature>
<dbReference type="Pfam" id="PF13385">
    <property type="entry name" value="Laminin_G_3"/>
    <property type="match status" value="1"/>
</dbReference>
<dbReference type="InterPro" id="IPR013320">
    <property type="entry name" value="ConA-like_dom_sf"/>
</dbReference>
<dbReference type="RefSeq" id="WP_146360561.1">
    <property type="nucleotide sequence ID" value="NZ_VOBR01000048.1"/>
</dbReference>
<comment type="caution">
    <text evidence="14">The sequence shown here is derived from an EMBL/GenBank/DDBJ whole genome shotgun (WGS) entry which is preliminary data.</text>
</comment>
<dbReference type="Pfam" id="PF08305">
    <property type="entry name" value="NPCBM"/>
    <property type="match status" value="1"/>
</dbReference>
<accession>A0A563EGD8</accession>
<feature type="domain" description="LamG-like jellyroll fold" evidence="11">
    <location>
        <begin position="615"/>
        <end position="749"/>
    </location>
</feature>
<evidence type="ECO:0000259" key="11">
    <source>
        <dbReference type="SMART" id="SM00560"/>
    </source>
</evidence>
<comment type="similarity">
    <text evidence="2">Belongs to the glycosyl hydrolase 2 family.</text>
</comment>
<protein>
    <recommendedName>
        <fullName evidence="3">beta-galactosidase</fullName>
        <ecNumber evidence="3">3.2.1.23</ecNumber>
    </recommendedName>
    <alternativeName>
        <fullName evidence="8">Lactase</fullName>
    </alternativeName>
</protein>
<dbReference type="PRINTS" id="PR00132">
    <property type="entry name" value="GLHYDRLASE2"/>
</dbReference>
<dbReference type="OrthoDB" id="9762066at2"/>
<dbReference type="SMART" id="SM00776">
    <property type="entry name" value="NPCBM"/>
    <property type="match status" value="1"/>
</dbReference>
<dbReference type="GO" id="GO:0009341">
    <property type="term" value="C:beta-galactosidase complex"/>
    <property type="evidence" value="ECO:0007669"/>
    <property type="project" value="InterPro"/>
</dbReference>
<dbReference type="Proteomes" id="UP000316639">
    <property type="component" value="Unassembled WGS sequence"/>
</dbReference>
<dbReference type="InterPro" id="IPR050347">
    <property type="entry name" value="Bact_Beta-galactosidase"/>
</dbReference>
<dbReference type="PANTHER" id="PTHR46323:SF2">
    <property type="entry name" value="BETA-GALACTOSIDASE"/>
    <property type="match status" value="1"/>
</dbReference>
<gene>
    <name evidence="14" type="ORF">FKR81_40675</name>
</gene>
<name>A0A563EGD8_9PSEU</name>
<keyword evidence="15" id="KW-1185">Reference proteome</keyword>
<evidence type="ECO:0000259" key="13">
    <source>
        <dbReference type="SMART" id="SM01038"/>
    </source>
</evidence>
<evidence type="ECO:0000313" key="14">
    <source>
        <dbReference type="EMBL" id="TWP44779.1"/>
    </source>
</evidence>
<dbReference type="SUPFAM" id="SSF49899">
    <property type="entry name" value="Concanavalin A-like lectins/glucanases"/>
    <property type="match status" value="1"/>
</dbReference>
<dbReference type="Gene3D" id="2.60.120.1060">
    <property type="entry name" value="NPCBM/NEW2 domain"/>
    <property type="match status" value="1"/>
</dbReference>
<dbReference type="InterPro" id="IPR011013">
    <property type="entry name" value="Gal_mutarotase_sf_dom"/>
</dbReference>
<keyword evidence="6" id="KW-1015">Disulfide bond</keyword>
<dbReference type="Pfam" id="PF02929">
    <property type="entry name" value="Bgal_small_N"/>
    <property type="match status" value="1"/>
</dbReference>
<keyword evidence="7" id="KW-0326">Glycosidase</keyword>
<reference evidence="14 15" key="1">
    <citation type="submission" date="2019-07" db="EMBL/GenBank/DDBJ databases">
        <title>Lentzea xizangensis sp. nov., isolated from Qinghai-Tibetan Plateau Soils.</title>
        <authorList>
            <person name="Huang J."/>
        </authorList>
    </citation>
    <scope>NUCLEOTIDE SEQUENCE [LARGE SCALE GENOMIC DNA]</scope>
    <source>
        <strain evidence="14 15">FXJ1.1311</strain>
    </source>
</reference>
<dbReference type="GO" id="GO:0004565">
    <property type="term" value="F:beta-galactosidase activity"/>
    <property type="evidence" value="ECO:0007669"/>
    <property type="project" value="UniProtKB-EC"/>
</dbReference>
<dbReference type="InterPro" id="IPR036156">
    <property type="entry name" value="Beta-gal/glucu_dom_sf"/>
</dbReference>
<dbReference type="InterPro" id="IPR008979">
    <property type="entry name" value="Galactose-bd-like_sf"/>
</dbReference>
<evidence type="ECO:0000256" key="5">
    <source>
        <dbReference type="ARBA" id="ARBA00022801"/>
    </source>
</evidence>
<proteinExistence type="inferred from homology"/>
<dbReference type="SUPFAM" id="SSF49303">
    <property type="entry name" value="beta-Galactosidase/glucuronidase domain"/>
    <property type="match status" value="2"/>
</dbReference>
<dbReference type="Pfam" id="PF10633">
    <property type="entry name" value="NPCBM_assoc"/>
    <property type="match status" value="1"/>
</dbReference>
<dbReference type="SMART" id="SM01038">
    <property type="entry name" value="Bgal_small_N"/>
    <property type="match status" value="1"/>
</dbReference>
<feature type="domain" description="Glycosyl hydrolase family 98 putative carbohydrate-binding module" evidence="12">
    <location>
        <begin position="1307"/>
        <end position="1452"/>
    </location>
</feature>
<keyword evidence="5 14" id="KW-0378">Hydrolase</keyword>
<evidence type="ECO:0000256" key="10">
    <source>
        <dbReference type="SAM" id="SignalP"/>
    </source>
</evidence>
<feature type="domain" description="Beta galactosidase small chain/" evidence="13">
    <location>
        <begin position="916"/>
        <end position="1184"/>
    </location>
</feature>
<dbReference type="SUPFAM" id="SSF51445">
    <property type="entry name" value="(Trans)glycosidases"/>
    <property type="match status" value="1"/>
</dbReference>
<dbReference type="InterPro" id="IPR013783">
    <property type="entry name" value="Ig-like_fold"/>
</dbReference>
<evidence type="ECO:0000313" key="15">
    <source>
        <dbReference type="Proteomes" id="UP000316639"/>
    </source>
</evidence>
<evidence type="ECO:0000256" key="9">
    <source>
        <dbReference type="SAM" id="MobiDB-lite"/>
    </source>
</evidence>
<evidence type="ECO:0000256" key="7">
    <source>
        <dbReference type="ARBA" id="ARBA00023295"/>
    </source>
</evidence>
<dbReference type="InterPro" id="IPR006101">
    <property type="entry name" value="Glyco_hydro_2"/>
</dbReference>
<dbReference type="Pfam" id="PF00703">
    <property type="entry name" value="Glyco_hydro_2"/>
    <property type="match status" value="1"/>
</dbReference>
<organism evidence="14 15">
    <name type="scientific">Lentzea tibetensis</name>
    <dbReference type="NCBI Taxonomy" id="2591470"/>
    <lineage>
        <taxon>Bacteria</taxon>
        <taxon>Bacillati</taxon>
        <taxon>Actinomycetota</taxon>
        <taxon>Actinomycetes</taxon>
        <taxon>Pseudonocardiales</taxon>
        <taxon>Pseudonocardiaceae</taxon>
        <taxon>Lentzea</taxon>
    </lineage>
</organism>
<evidence type="ECO:0000256" key="4">
    <source>
        <dbReference type="ARBA" id="ARBA00022729"/>
    </source>
</evidence>
<evidence type="ECO:0000256" key="8">
    <source>
        <dbReference type="ARBA" id="ARBA00032230"/>
    </source>
</evidence>
<dbReference type="InterPro" id="IPR004199">
    <property type="entry name" value="B-gal_small/dom_5"/>
</dbReference>
<evidence type="ECO:0000256" key="1">
    <source>
        <dbReference type="ARBA" id="ARBA00001412"/>
    </source>
</evidence>
<sequence length="1454" mass="159042">MLRHALAVLLTLSFTPAAVASADPDVQSYLENPQMVAEGQVPPHAELKPYANVRDAVRGADSPWVRSLDGEWRIRMAQRPQDVPKGFQNRENADWRSVSVPHTWQTDGLDHPMFRNIPTEMWPDDPPRVPRDVNPTGAYTKTFELPDDWAARRTVLRFEGVTSGYFVWVNGNYAGYDQGGYTPAEFDISKHLKAGPNILAVQVHRWGSGSHLEDVDQWRFSGIFRSVWLYSTPAAYLRDVTIKTDLDAEYRDATLSANVEIGGSVARHRTRTTLYDANGRMVPVTGGRVSNPAKWTDETPNLHTLVIELLDAGGRVVQVARQPVGFREVEVRDKQLLINGKRVLIKGTNRAETSVKGGRHLTRAEQERDVELMKRLNVNAVRTSHYPSDPYLYELADREGIMIADEIDVETHHHDACPNNCLAERPEWQAAFLDRFTAMMQRDKNHPSVIIWDTGNEAGLGKAHYSMAEYARKNDTRPLYHQSNGPDGDAPFADIWGPRYPSPAGLESMAQRTTKPIVMGEYAHAMGNSLGNFKEFWDVIRKHPQTQGGFIWDWAEQNIELPLLTTPDSSGNDIFTYLTGAPSHVDGRVGKALSLSGLDDFVEVYRDRKFDAVSKGLTLDAWVKPDSWSGSFTIISKGNHQYALKMPSADTLEFHVYGAGGWHVAQAKVPADWTGNWHRVTGTFDGNLLRLLVDGREVGTRAWTGEIAFSHWPVNIGRDAEEMQENTTARMAHGVIDQVRVYHRALTESELTADPKSTAVLALDFETLEDKGRKESYGAGTGGVDGVVWSDRRLQPEAAELAAVHSPIHMSYQDGDLTIASERVFTGTDDLELRWRVEENGRTVAAENRPLKVGTTKLPSFTSQVERTLTTRAINRKTGAEVGVAQFQVGGSLVAGLHTGAPRDPVAVQSNDREVVVTGPGFRYALSRAQGTLTSMRVRGTELLRTGPSLDAWRAPLSNEFMSEDSSWYRAGLDRLATSPSAVEVTRDGDDALITVRSTASGVTDASFGQTFTYRVSGDGEIRLTHRVAAAGRMRDLSYLPNIGFKLKVPDEFQRFTWYGRGPGENYDDRKLGTPLGVYQSTVDREHQDYYKPQDNGNHADTRWATLSDGRTGGLMVAGDLDVRVSRYDDLDRAAYPFALQPNKDGTTLHVDHRVTGVSETFHAPLPQYRVNASSEYAYSVLLRPLTPTEVMTGKLGSRVDCTPQATLKATRTSVEPGESVPVDLVVSNPCGAPLAAVRGAVHAPTGWTASPAQFDLGSVTDTKSVRFTLTRGPGTPVGARPVLAEVSAGAASTTTSLDFAATPPSPRGDTVVSKLDFVSESNGWGPVERDTSNGENQRGDGAGISIRGTKFATGLGAHAESSVELYLGGACTRFTAVAGVDDETGGQGSVGFEVYADGERRYASPVVTGTAAGVPVDVDVSGATTLRLVVTDGGNGNGWDHADWAAATVRCRA</sequence>
<dbReference type="SMART" id="SM00560">
    <property type="entry name" value="LamGL"/>
    <property type="match status" value="1"/>
</dbReference>
<dbReference type="Gene3D" id="2.60.40.10">
    <property type="entry name" value="Immunoglobulins"/>
    <property type="match status" value="2"/>
</dbReference>
<dbReference type="SUPFAM" id="SSF74650">
    <property type="entry name" value="Galactose mutarotase-like"/>
    <property type="match status" value="1"/>
</dbReference>
<dbReference type="PANTHER" id="PTHR46323">
    <property type="entry name" value="BETA-GALACTOSIDASE"/>
    <property type="match status" value="1"/>
</dbReference>
<dbReference type="SUPFAM" id="SSF49785">
    <property type="entry name" value="Galactose-binding domain-like"/>
    <property type="match status" value="2"/>
</dbReference>
<dbReference type="InterPro" id="IPR038637">
    <property type="entry name" value="NPCBM_sf"/>
</dbReference>
<dbReference type="Gene3D" id="2.70.98.10">
    <property type="match status" value="1"/>
</dbReference>
<feature type="chain" id="PRO_5038796331" description="beta-galactosidase" evidence="10">
    <location>
        <begin position="21"/>
        <end position="1454"/>
    </location>
</feature>
<dbReference type="InterPro" id="IPR017853">
    <property type="entry name" value="GH"/>
</dbReference>
<dbReference type="InterPro" id="IPR014718">
    <property type="entry name" value="GH-type_carb-bd"/>
</dbReference>
<dbReference type="EMBL" id="VOBR01000048">
    <property type="protein sequence ID" value="TWP44779.1"/>
    <property type="molecule type" value="Genomic_DNA"/>
</dbReference>
<dbReference type="Gene3D" id="2.60.120.200">
    <property type="match status" value="1"/>
</dbReference>
<dbReference type="InterPro" id="IPR006103">
    <property type="entry name" value="Glyco_hydro_2_cat"/>
</dbReference>
<dbReference type="InterPro" id="IPR006102">
    <property type="entry name" value="Ig-like_GH2"/>
</dbReference>
<dbReference type="Gene3D" id="2.60.120.260">
    <property type="entry name" value="Galactose-binding domain-like"/>
    <property type="match status" value="1"/>
</dbReference>